<organism evidence="1 2">
    <name type="scientific">Burkholderia ambifaria MEX-5</name>
    <dbReference type="NCBI Taxonomy" id="396597"/>
    <lineage>
        <taxon>Bacteria</taxon>
        <taxon>Pseudomonadati</taxon>
        <taxon>Pseudomonadota</taxon>
        <taxon>Betaproteobacteria</taxon>
        <taxon>Burkholderiales</taxon>
        <taxon>Burkholderiaceae</taxon>
        <taxon>Burkholderia</taxon>
        <taxon>Burkholderia cepacia complex</taxon>
    </lineage>
</organism>
<protein>
    <submittedName>
        <fullName evidence="1">Uncharacterized protein</fullName>
    </submittedName>
</protein>
<dbReference type="AlphaFoldDB" id="B1T8G0"/>
<dbReference type="PATRIC" id="fig|396597.7.peg.3810"/>
<reference evidence="1 2" key="1">
    <citation type="submission" date="2008-03" db="EMBL/GenBank/DDBJ databases">
        <title>Sequencing of the draft genome and assembly of Burkholderia ambifaria MEX-5.</title>
        <authorList>
            <consortium name="US DOE Joint Genome Institute (JGI-PGF)"/>
            <person name="Copeland A."/>
            <person name="Lucas S."/>
            <person name="Lapidus A."/>
            <person name="Glavina del Rio T."/>
            <person name="Dalin E."/>
            <person name="Tice H."/>
            <person name="Bruce D."/>
            <person name="Goodwin L."/>
            <person name="Pitluck S."/>
            <person name="Larimer F."/>
            <person name="Land M.L."/>
            <person name="Hauser L."/>
            <person name="Tiedje J."/>
            <person name="Richardson P."/>
        </authorList>
    </citation>
    <scope>NUCLEOTIDE SEQUENCE [LARGE SCALE GENOMIC DNA]</scope>
    <source>
        <strain evidence="1 2">MEX-5</strain>
    </source>
</reference>
<name>B1T8G0_9BURK</name>
<gene>
    <name evidence="1" type="ORF">BamMEX5DRAFT_4076</name>
</gene>
<proteinExistence type="predicted"/>
<evidence type="ECO:0000313" key="2">
    <source>
        <dbReference type="Proteomes" id="UP000004814"/>
    </source>
</evidence>
<dbReference type="EMBL" id="ABLK01000143">
    <property type="protein sequence ID" value="EDT40163.1"/>
    <property type="molecule type" value="Genomic_DNA"/>
</dbReference>
<comment type="caution">
    <text evidence="1">The sequence shown here is derived from an EMBL/GenBank/DDBJ whole genome shotgun (WGS) entry which is preliminary data.</text>
</comment>
<evidence type="ECO:0000313" key="1">
    <source>
        <dbReference type="EMBL" id="EDT40163.1"/>
    </source>
</evidence>
<accession>B1T8G0</accession>
<sequence length="37" mass="3899">MGLGWRFGDVFSLIAVPEFAAAGALYAIGGHCRTEIT</sequence>
<dbReference type="Proteomes" id="UP000004814">
    <property type="component" value="Unassembled WGS sequence"/>
</dbReference>